<dbReference type="EMBL" id="ONZQ02000014">
    <property type="protein sequence ID" value="SPO05949.1"/>
    <property type="molecule type" value="Genomic_DNA"/>
</dbReference>
<proteinExistence type="predicted"/>
<dbReference type="AlphaFoldDB" id="A0AAE8N5F6"/>
<evidence type="ECO:0000313" key="3">
    <source>
        <dbReference type="Proteomes" id="UP001187682"/>
    </source>
</evidence>
<reference evidence="2" key="1">
    <citation type="submission" date="2018-03" db="EMBL/GenBank/DDBJ databases">
        <authorList>
            <person name="Guldener U."/>
        </authorList>
    </citation>
    <scope>NUCLEOTIDE SEQUENCE</scope>
</reference>
<keyword evidence="1" id="KW-0472">Membrane</keyword>
<sequence length="64" mass="7281">MFLRAYRNLRPLHRAGLGMAVIAWGAAGLYLSDRAGERYFAPSEEDKARLEAITPRISFVDREK</sequence>
<evidence type="ECO:0000256" key="1">
    <source>
        <dbReference type="SAM" id="Phobius"/>
    </source>
</evidence>
<keyword evidence="1" id="KW-1133">Transmembrane helix</keyword>
<accession>A0AAE8N5F6</accession>
<keyword evidence="1" id="KW-0812">Transmembrane</keyword>
<dbReference type="Proteomes" id="UP001187682">
    <property type="component" value="Unassembled WGS sequence"/>
</dbReference>
<feature type="transmembrane region" description="Helical" evidence="1">
    <location>
        <begin position="12"/>
        <end position="31"/>
    </location>
</feature>
<organism evidence="2 3">
    <name type="scientific">Cephalotrichum gorgonifer</name>
    <dbReference type="NCBI Taxonomy" id="2041049"/>
    <lineage>
        <taxon>Eukaryota</taxon>
        <taxon>Fungi</taxon>
        <taxon>Dikarya</taxon>
        <taxon>Ascomycota</taxon>
        <taxon>Pezizomycotina</taxon>
        <taxon>Sordariomycetes</taxon>
        <taxon>Hypocreomycetidae</taxon>
        <taxon>Microascales</taxon>
        <taxon>Microascaceae</taxon>
        <taxon>Cephalotrichum</taxon>
    </lineage>
</organism>
<evidence type="ECO:0000313" key="2">
    <source>
        <dbReference type="EMBL" id="SPO05949.1"/>
    </source>
</evidence>
<comment type="caution">
    <text evidence="2">The sequence shown here is derived from an EMBL/GenBank/DDBJ whole genome shotgun (WGS) entry which is preliminary data.</text>
</comment>
<name>A0AAE8N5F6_9PEZI</name>
<gene>
    <name evidence="2" type="ORF">DNG_08638</name>
</gene>
<protein>
    <submittedName>
        <fullName evidence="2">Uncharacterized protein</fullName>
    </submittedName>
</protein>
<keyword evidence="3" id="KW-1185">Reference proteome</keyword>